<evidence type="ECO:0000259" key="2">
    <source>
        <dbReference type="SMART" id="SM00198"/>
    </source>
</evidence>
<name>A0A0B1TGG4_OESDE</name>
<sequence>MASKTSALLIIFGLMPILLHATTDCGNNLKQHQRMKFVNMHNIRRASLAKGGITKYNGNNLPVATNMYKMDNNCTLEETAAERAESCLTKTVTLPDGIVENSATVMKPVANKTVAIEKGVSSWWKQIRTLTENIGNLVYYRTKHAAAENFVQMAWGTTDMLGCAIGDCGTSFAIVCHYGQSEVAYDEQIYLPASDIANIAFVCTNCPPEKPNCVDGGLCSA</sequence>
<evidence type="ECO:0000256" key="1">
    <source>
        <dbReference type="SAM" id="SignalP"/>
    </source>
</evidence>
<keyword evidence="4" id="KW-1185">Reference proteome</keyword>
<dbReference type="InterPro" id="IPR014044">
    <property type="entry name" value="CAP_dom"/>
</dbReference>
<dbReference type="EMBL" id="KN549623">
    <property type="protein sequence ID" value="KHJ96618.1"/>
    <property type="molecule type" value="Genomic_DNA"/>
</dbReference>
<dbReference type="Gene3D" id="3.40.33.10">
    <property type="entry name" value="CAP"/>
    <property type="match status" value="1"/>
</dbReference>
<dbReference type="SMART" id="SM00198">
    <property type="entry name" value="SCP"/>
    <property type="match status" value="1"/>
</dbReference>
<dbReference type="OrthoDB" id="5857298at2759"/>
<feature type="domain" description="SCP" evidence="2">
    <location>
        <begin position="32"/>
        <end position="179"/>
    </location>
</feature>
<dbReference type="Pfam" id="PF00188">
    <property type="entry name" value="CAP"/>
    <property type="match status" value="1"/>
</dbReference>
<protein>
    <submittedName>
        <fullName evidence="3">SCP-like protein</fullName>
    </submittedName>
</protein>
<dbReference type="Proteomes" id="UP000053660">
    <property type="component" value="Unassembled WGS sequence"/>
</dbReference>
<evidence type="ECO:0000313" key="3">
    <source>
        <dbReference type="EMBL" id="KHJ96618.1"/>
    </source>
</evidence>
<accession>A0A0B1TGG4</accession>
<organism evidence="3 4">
    <name type="scientific">Oesophagostomum dentatum</name>
    <name type="common">Nodular worm</name>
    <dbReference type="NCBI Taxonomy" id="61180"/>
    <lineage>
        <taxon>Eukaryota</taxon>
        <taxon>Metazoa</taxon>
        <taxon>Ecdysozoa</taxon>
        <taxon>Nematoda</taxon>
        <taxon>Chromadorea</taxon>
        <taxon>Rhabditida</taxon>
        <taxon>Rhabditina</taxon>
        <taxon>Rhabditomorpha</taxon>
        <taxon>Strongyloidea</taxon>
        <taxon>Strongylidae</taxon>
        <taxon>Oesophagostomum</taxon>
    </lineage>
</organism>
<dbReference type="InterPro" id="IPR035940">
    <property type="entry name" value="CAP_sf"/>
</dbReference>
<feature type="chain" id="PRO_5002065952" evidence="1">
    <location>
        <begin position="22"/>
        <end position="221"/>
    </location>
</feature>
<reference evidence="3 4" key="1">
    <citation type="submission" date="2014-03" db="EMBL/GenBank/DDBJ databases">
        <title>Draft genome of the hookworm Oesophagostomum dentatum.</title>
        <authorList>
            <person name="Mitreva M."/>
        </authorList>
    </citation>
    <scope>NUCLEOTIDE SEQUENCE [LARGE SCALE GENOMIC DNA]</scope>
    <source>
        <strain evidence="3 4">OD-Hann</strain>
    </source>
</reference>
<dbReference type="CDD" id="cd05380">
    <property type="entry name" value="CAP_euk"/>
    <property type="match status" value="1"/>
</dbReference>
<dbReference type="AlphaFoldDB" id="A0A0B1TGG4"/>
<gene>
    <name evidence="3" type="ORF">OESDEN_03415</name>
</gene>
<evidence type="ECO:0000313" key="4">
    <source>
        <dbReference type="Proteomes" id="UP000053660"/>
    </source>
</evidence>
<keyword evidence="1" id="KW-0732">Signal</keyword>
<proteinExistence type="predicted"/>
<feature type="signal peptide" evidence="1">
    <location>
        <begin position="1"/>
        <end position="21"/>
    </location>
</feature>
<dbReference type="SUPFAM" id="SSF55797">
    <property type="entry name" value="PR-1-like"/>
    <property type="match status" value="1"/>
</dbReference>